<evidence type="ECO:0000259" key="1">
    <source>
        <dbReference type="Pfam" id="PF13182"/>
    </source>
</evidence>
<evidence type="ECO:0000313" key="6">
    <source>
        <dbReference type="EMBL" id="CAB5020103.1"/>
    </source>
</evidence>
<dbReference type="EMBL" id="CAFBMT010000029">
    <property type="protein sequence ID" value="CAB4954789.1"/>
    <property type="molecule type" value="Genomic_DNA"/>
</dbReference>
<dbReference type="EMBL" id="CAFBIY010000075">
    <property type="protein sequence ID" value="CAB4851225.1"/>
    <property type="molecule type" value="Genomic_DNA"/>
</dbReference>
<gene>
    <name evidence="3" type="ORF">UFOPK2656_03307</name>
    <name evidence="4" type="ORF">UFOPK3267_01446</name>
    <name evidence="5" type="ORF">UFOPK3651_03096</name>
    <name evidence="6" type="ORF">UFOPK3931_03300</name>
    <name evidence="2" type="ORF">UFOPK4189_03124</name>
</gene>
<protein>
    <submittedName>
        <fullName evidence="6">Unannotated protein</fullName>
    </submittedName>
</protein>
<dbReference type="EMBL" id="CAEZYF010000035">
    <property type="protein sequence ID" value="CAB4747153.1"/>
    <property type="molecule type" value="Genomic_DNA"/>
</dbReference>
<dbReference type="EMBL" id="CAFBOL010000161">
    <property type="protein sequence ID" value="CAB5020103.1"/>
    <property type="molecule type" value="Genomic_DNA"/>
</dbReference>
<name>A0A6J7QWC9_9ZZZZ</name>
<proteinExistence type="predicted"/>
<reference evidence="6" key="1">
    <citation type="submission" date="2020-05" db="EMBL/GenBank/DDBJ databases">
        <authorList>
            <person name="Chiriac C."/>
            <person name="Salcher M."/>
            <person name="Ghai R."/>
            <person name="Kavagutti S V."/>
        </authorList>
    </citation>
    <scope>NUCLEOTIDE SEQUENCE</scope>
</reference>
<dbReference type="EMBL" id="CAESGF010000030">
    <property type="protein sequence ID" value="CAB4365379.1"/>
    <property type="molecule type" value="Genomic_DNA"/>
</dbReference>
<dbReference type="Pfam" id="PF13182">
    <property type="entry name" value="DUF4007"/>
    <property type="match status" value="1"/>
</dbReference>
<organism evidence="6">
    <name type="scientific">freshwater metagenome</name>
    <dbReference type="NCBI Taxonomy" id="449393"/>
    <lineage>
        <taxon>unclassified sequences</taxon>
        <taxon>metagenomes</taxon>
        <taxon>ecological metagenomes</taxon>
    </lineage>
</organism>
<sequence>MERLSDAAVRAFARHETFHPRYGWFRKAVQAASHAAVGDDPFLADDATVELGVGKNMVRAIKFWGRAAKLIGEAPNSVRPRMPLPVPTPRGSALFDDKQGLDPFMELPGTQWLIHWWMLQPVTELPVWWLTFNRFTAVEFSEDELVNFVIDEIDRSGWDRPNESSLKKDVSCLLRMYCSSASDRSTIDDLLDCPMRELGLIEPAWGERHRYRFLLGGKPTLPDLVLLFTCLDWMSGQSATSKTVSLNRLATGIGSPGKSFRLTEADLAVSLGRCAGAVPGVQLSQAAGAPTLGCVGGLQQTAASALLEYYRVNGREPGSGISLSAATVSGVEPEVLEGARPAERARKADVLAELDDINESMKAKADAR</sequence>
<evidence type="ECO:0000313" key="2">
    <source>
        <dbReference type="EMBL" id="CAB4365379.1"/>
    </source>
</evidence>
<dbReference type="AlphaFoldDB" id="A0A6J7QWC9"/>
<dbReference type="InterPro" id="IPR025248">
    <property type="entry name" value="DUF4007"/>
</dbReference>
<evidence type="ECO:0000313" key="3">
    <source>
        <dbReference type="EMBL" id="CAB4747153.1"/>
    </source>
</evidence>
<feature type="domain" description="DUF4007" evidence="1">
    <location>
        <begin position="12"/>
        <end position="310"/>
    </location>
</feature>
<evidence type="ECO:0000313" key="5">
    <source>
        <dbReference type="EMBL" id="CAB4954789.1"/>
    </source>
</evidence>
<evidence type="ECO:0000313" key="4">
    <source>
        <dbReference type="EMBL" id="CAB4851225.1"/>
    </source>
</evidence>
<accession>A0A6J7QWC9</accession>